<name>A0A951QGW5_9CYAN</name>
<dbReference type="EMBL" id="JAHHHD010000086">
    <property type="protein sequence ID" value="MBW4662575.1"/>
    <property type="molecule type" value="Genomic_DNA"/>
</dbReference>
<accession>A0A951QGW5</accession>
<dbReference type="PANTHER" id="PTHR43046:SF13">
    <property type="entry name" value="NUDIX HYDROLASE DOMAIN-CONTAINING PROTEIN"/>
    <property type="match status" value="1"/>
</dbReference>
<evidence type="ECO:0000256" key="1">
    <source>
        <dbReference type="ARBA" id="ARBA00001946"/>
    </source>
</evidence>
<dbReference type="Gene3D" id="3.90.79.10">
    <property type="entry name" value="Nucleoside Triphosphate Pyrophosphohydrolase"/>
    <property type="match status" value="1"/>
</dbReference>
<dbReference type="AlphaFoldDB" id="A0A951QGW5"/>
<evidence type="ECO:0000313" key="4">
    <source>
        <dbReference type="EMBL" id="MBW4662575.1"/>
    </source>
</evidence>
<proteinExistence type="predicted"/>
<sequence length="190" mass="21423">MTLRNDRDVLHFQEQGRVNPVSPSDRLPLPVYSAALDYLVVACTDLVFTHKSQVLLAQRHRPPRSSWWIIGGRMAAGETPIEAALRKAKEEAHLILTGDRLRYIGVYSTCFAERYQLPRQNGVHTLNLTYHIELTEVEQSAIVLDAEEYSAWQWVDVAEVGSVLAPDSTKHDAMDIALLQVIQDLGYLLS</sequence>
<protein>
    <submittedName>
        <fullName evidence="4">NUDIX hydrolase</fullName>
    </submittedName>
</protein>
<reference evidence="4" key="1">
    <citation type="submission" date="2021-05" db="EMBL/GenBank/DDBJ databases">
        <authorList>
            <person name="Pietrasiak N."/>
            <person name="Ward R."/>
            <person name="Stajich J.E."/>
            <person name="Kurbessoian T."/>
        </authorList>
    </citation>
    <scope>NUCLEOTIDE SEQUENCE</scope>
    <source>
        <strain evidence="4">UHER 2000/2452</strain>
    </source>
</reference>
<feature type="domain" description="Nudix hydrolase" evidence="3">
    <location>
        <begin position="38"/>
        <end position="178"/>
    </location>
</feature>
<dbReference type="GO" id="GO:0016787">
    <property type="term" value="F:hydrolase activity"/>
    <property type="evidence" value="ECO:0007669"/>
    <property type="project" value="UniProtKB-KW"/>
</dbReference>
<dbReference type="Proteomes" id="UP000757435">
    <property type="component" value="Unassembled WGS sequence"/>
</dbReference>
<dbReference type="PROSITE" id="PS51462">
    <property type="entry name" value="NUDIX"/>
    <property type="match status" value="1"/>
</dbReference>
<evidence type="ECO:0000259" key="3">
    <source>
        <dbReference type="PROSITE" id="PS51462"/>
    </source>
</evidence>
<dbReference type="PANTHER" id="PTHR43046">
    <property type="entry name" value="GDP-MANNOSE MANNOSYL HYDROLASE"/>
    <property type="match status" value="1"/>
</dbReference>
<keyword evidence="2 4" id="KW-0378">Hydrolase</keyword>
<gene>
    <name evidence="4" type="ORF">KME15_28360</name>
</gene>
<dbReference type="InterPro" id="IPR015797">
    <property type="entry name" value="NUDIX_hydrolase-like_dom_sf"/>
</dbReference>
<dbReference type="InterPro" id="IPR000086">
    <property type="entry name" value="NUDIX_hydrolase_dom"/>
</dbReference>
<organism evidence="4 5">
    <name type="scientific">Drouetiella hepatica Uher 2000/2452</name>
    <dbReference type="NCBI Taxonomy" id="904376"/>
    <lineage>
        <taxon>Bacteria</taxon>
        <taxon>Bacillati</taxon>
        <taxon>Cyanobacteriota</taxon>
        <taxon>Cyanophyceae</taxon>
        <taxon>Oculatellales</taxon>
        <taxon>Oculatellaceae</taxon>
        <taxon>Drouetiella</taxon>
    </lineage>
</organism>
<evidence type="ECO:0000256" key="2">
    <source>
        <dbReference type="ARBA" id="ARBA00022801"/>
    </source>
</evidence>
<dbReference type="SUPFAM" id="SSF55811">
    <property type="entry name" value="Nudix"/>
    <property type="match status" value="1"/>
</dbReference>
<evidence type="ECO:0000313" key="5">
    <source>
        <dbReference type="Proteomes" id="UP000757435"/>
    </source>
</evidence>
<comment type="cofactor">
    <cofactor evidence="1">
        <name>Mg(2+)</name>
        <dbReference type="ChEBI" id="CHEBI:18420"/>
    </cofactor>
</comment>
<dbReference type="Pfam" id="PF00293">
    <property type="entry name" value="NUDIX"/>
    <property type="match status" value="1"/>
</dbReference>
<dbReference type="CDD" id="cd02883">
    <property type="entry name" value="NUDIX_Hydrolase"/>
    <property type="match status" value="1"/>
</dbReference>
<comment type="caution">
    <text evidence="4">The sequence shown here is derived from an EMBL/GenBank/DDBJ whole genome shotgun (WGS) entry which is preliminary data.</text>
</comment>
<reference evidence="4" key="2">
    <citation type="journal article" date="2022" name="Microbiol. Resour. Announc.">
        <title>Metagenome Sequencing to Explore Phylogenomics of Terrestrial Cyanobacteria.</title>
        <authorList>
            <person name="Ward R.D."/>
            <person name="Stajich J.E."/>
            <person name="Johansen J.R."/>
            <person name="Huntemann M."/>
            <person name="Clum A."/>
            <person name="Foster B."/>
            <person name="Foster B."/>
            <person name="Roux S."/>
            <person name="Palaniappan K."/>
            <person name="Varghese N."/>
            <person name="Mukherjee S."/>
            <person name="Reddy T.B.K."/>
            <person name="Daum C."/>
            <person name="Copeland A."/>
            <person name="Chen I.A."/>
            <person name="Ivanova N.N."/>
            <person name="Kyrpides N.C."/>
            <person name="Shapiro N."/>
            <person name="Eloe-Fadrosh E.A."/>
            <person name="Pietrasiak N."/>
        </authorList>
    </citation>
    <scope>NUCLEOTIDE SEQUENCE</scope>
    <source>
        <strain evidence="4">UHER 2000/2452</strain>
    </source>
</reference>